<accession>K5X4B8</accession>
<dbReference type="KEGG" id="pco:PHACADRAFT_206557"/>
<keyword evidence="2" id="KW-0812">Transmembrane</keyword>
<proteinExistence type="predicted"/>
<keyword evidence="2" id="KW-0472">Membrane</keyword>
<evidence type="ECO:0000313" key="4">
    <source>
        <dbReference type="Proteomes" id="UP000008370"/>
    </source>
</evidence>
<feature type="region of interest" description="Disordered" evidence="1">
    <location>
        <begin position="248"/>
        <end position="275"/>
    </location>
</feature>
<evidence type="ECO:0000313" key="3">
    <source>
        <dbReference type="EMBL" id="EKM57677.1"/>
    </source>
</evidence>
<protein>
    <submittedName>
        <fullName evidence="3">Uncharacterized protein</fullName>
    </submittedName>
</protein>
<evidence type="ECO:0000256" key="1">
    <source>
        <dbReference type="SAM" id="MobiDB-lite"/>
    </source>
</evidence>
<dbReference type="EMBL" id="JH930470">
    <property type="protein sequence ID" value="EKM57677.1"/>
    <property type="molecule type" value="Genomic_DNA"/>
</dbReference>
<dbReference type="Proteomes" id="UP000008370">
    <property type="component" value="Unassembled WGS sequence"/>
</dbReference>
<dbReference type="OrthoDB" id="2933315at2759"/>
<gene>
    <name evidence="3" type="ORF">PHACADRAFT_206557</name>
</gene>
<keyword evidence="4" id="KW-1185">Reference proteome</keyword>
<dbReference type="GeneID" id="18912517"/>
<feature type="transmembrane region" description="Helical" evidence="2">
    <location>
        <begin position="117"/>
        <end position="138"/>
    </location>
</feature>
<feature type="transmembrane region" description="Helical" evidence="2">
    <location>
        <begin position="67"/>
        <end position="88"/>
    </location>
</feature>
<feature type="transmembrane region" description="Helical" evidence="2">
    <location>
        <begin position="159"/>
        <end position="176"/>
    </location>
</feature>
<dbReference type="InParanoid" id="K5X4B8"/>
<feature type="compositionally biased region" description="Acidic residues" evidence="1">
    <location>
        <begin position="248"/>
        <end position="259"/>
    </location>
</feature>
<keyword evidence="2" id="KW-1133">Transmembrane helix</keyword>
<reference evidence="3 4" key="1">
    <citation type="journal article" date="2012" name="BMC Genomics">
        <title>Comparative genomics of the white-rot fungi, Phanerochaete carnosa and P. chrysosporium, to elucidate the genetic basis of the distinct wood types they colonize.</title>
        <authorList>
            <person name="Suzuki H."/>
            <person name="MacDonald J."/>
            <person name="Syed K."/>
            <person name="Salamov A."/>
            <person name="Hori C."/>
            <person name="Aerts A."/>
            <person name="Henrissat B."/>
            <person name="Wiebenga A."/>
            <person name="vanKuyk P.A."/>
            <person name="Barry K."/>
            <person name="Lindquist E."/>
            <person name="LaButti K."/>
            <person name="Lapidus A."/>
            <person name="Lucas S."/>
            <person name="Coutinho P."/>
            <person name="Gong Y."/>
            <person name="Samejima M."/>
            <person name="Mahadevan R."/>
            <person name="Abou-Zaid M."/>
            <person name="de Vries R.P."/>
            <person name="Igarashi K."/>
            <person name="Yadav J.S."/>
            <person name="Grigoriev I.V."/>
            <person name="Master E.R."/>
        </authorList>
    </citation>
    <scope>NUCLEOTIDE SEQUENCE [LARGE SCALE GENOMIC DNA]</scope>
    <source>
        <strain evidence="3 4">HHB-10118-sp</strain>
    </source>
</reference>
<feature type="transmembrane region" description="Helical" evidence="2">
    <location>
        <begin position="37"/>
        <end position="60"/>
    </location>
</feature>
<sequence length="275" mass="30639">MVCARCSSPHTLTFAMSQQPSQTISQIYSQVCTRLSIFLQVFILIGYAQAALFSALRVFAIWDRSRIWSLVVFVLSMAPFIVNLFSVVMSKYAIVADPISGTACTTEVPFSAQTNNISLVLADTIVLVMTWIKTFGNWRRARSVNVQMSLATCLLRDGTIYFMALLAVNIAQMLTYNSTIIEPLMAGFTETLPPILIHRFMIDLRTVDSEALNYSTHVTDRQQEQSTIQFGRPANWLGNIGETLQSVWDDDEPADEEIDRAEVDGAGRGENSAET</sequence>
<evidence type="ECO:0000256" key="2">
    <source>
        <dbReference type="SAM" id="Phobius"/>
    </source>
</evidence>
<name>K5X4B8_PHACS</name>
<organism evidence="3 4">
    <name type="scientific">Phanerochaete carnosa (strain HHB-10118-sp)</name>
    <name type="common">White-rot fungus</name>
    <name type="synonym">Peniophora carnosa</name>
    <dbReference type="NCBI Taxonomy" id="650164"/>
    <lineage>
        <taxon>Eukaryota</taxon>
        <taxon>Fungi</taxon>
        <taxon>Dikarya</taxon>
        <taxon>Basidiomycota</taxon>
        <taxon>Agaricomycotina</taxon>
        <taxon>Agaricomycetes</taxon>
        <taxon>Polyporales</taxon>
        <taxon>Phanerochaetaceae</taxon>
        <taxon>Phanerochaete</taxon>
    </lineage>
</organism>
<dbReference type="HOGENOM" id="CLU_053360_2_0_1"/>
<dbReference type="AlphaFoldDB" id="K5X4B8"/>
<dbReference type="RefSeq" id="XP_007393023.1">
    <property type="nucleotide sequence ID" value="XM_007392961.1"/>
</dbReference>